<dbReference type="InterPro" id="IPR001245">
    <property type="entry name" value="Ser-Thr/Tyr_kinase_cat_dom"/>
</dbReference>
<dbReference type="InterPro" id="IPR050823">
    <property type="entry name" value="Plant_Ser_Thr_Prot_Kinase"/>
</dbReference>
<dbReference type="Gene3D" id="1.10.510.10">
    <property type="entry name" value="Transferase(Phosphotransferase) domain 1"/>
    <property type="match status" value="1"/>
</dbReference>
<dbReference type="InterPro" id="IPR011009">
    <property type="entry name" value="Kinase-like_dom_sf"/>
</dbReference>
<feature type="region of interest" description="Disordered" evidence="4">
    <location>
        <begin position="1"/>
        <end position="27"/>
    </location>
</feature>
<keyword evidence="7" id="KW-1185">Reference proteome</keyword>
<organism evidence="6 7">
    <name type="scientific">Citrullus colocynthis</name>
    <name type="common">colocynth</name>
    <dbReference type="NCBI Taxonomy" id="252529"/>
    <lineage>
        <taxon>Eukaryota</taxon>
        <taxon>Viridiplantae</taxon>
        <taxon>Streptophyta</taxon>
        <taxon>Embryophyta</taxon>
        <taxon>Tracheophyta</taxon>
        <taxon>Spermatophyta</taxon>
        <taxon>Magnoliopsida</taxon>
        <taxon>eudicotyledons</taxon>
        <taxon>Gunneridae</taxon>
        <taxon>Pentapetalae</taxon>
        <taxon>rosids</taxon>
        <taxon>fabids</taxon>
        <taxon>Cucurbitales</taxon>
        <taxon>Cucurbitaceae</taxon>
        <taxon>Benincaseae</taxon>
        <taxon>Citrullus</taxon>
    </lineage>
</organism>
<keyword evidence="2" id="KW-1003">Cell membrane</keyword>
<keyword evidence="3" id="KW-0067">ATP-binding</keyword>
<dbReference type="PANTHER" id="PTHR45621">
    <property type="entry name" value="OS01G0588500 PROTEIN-RELATED"/>
    <property type="match status" value="1"/>
</dbReference>
<feature type="domain" description="Protein kinase" evidence="5">
    <location>
        <begin position="46"/>
        <end position="313"/>
    </location>
</feature>
<name>A0ABP0Y2U0_9ROSI</name>
<feature type="binding site" evidence="3">
    <location>
        <position position="84"/>
    </location>
    <ligand>
        <name>ATP</name>
        <dbReference type="ChEBI" id="CHEBI:30616"/>
    </ligand>
</feature>
<gene>
    <name evidence="6" type="ORF">CITCOLO1_LOCUS4963</name>
</gene>
<evidence type="ECO:0000256" key="4">
    <source>
        <dbReference type="SAM" id="MobiDB-lite"/>
    </source>
</evidence>
<keyword evidence="3" id="KW-0547">Nucleotide-binding</keyword>
<sequence>MGNLCGTPGDTNTPPGPPPTKPNLSRTPQNLKVYTLTELKKATKNFRADGMVGEGGFGRVFKGWVDEVTCQPSKVGVGIPVAVKISELHSLNHPHRWKDEMEFLGKFSHPNVVKLIGYCCEQKQFLLVYEYEFMQKGSLDEHLFRTCSLTFLHTSNNVIYHNIKTSSILSDGNFNPKLSDFGLVVTMGPFNGNTHVSTDVDGSYGYLAPEYIATGHLYTKSDVYGFGVVLLELLTGLRAVDRNRPPESQNLVRWAQPSLSSKKKIKKLIDPRLGDDYQPKGAWATVKLILKCLQSEPGKRPSMEEVLVVLQKVGSLKDRPK</sequence>
<proteinExistence type="predicted"/>
<feature type="compositionally biased region" description="Low complexity" evidence="4">
    <location>
        <begin position="1"/>
        <end position="13"/>
    </location>
</feature>
<evidence type="ECO:0000256" key="2">
    <source>
        <dbReference type="ARBA" id="ARBA00022475"/>
    </source>
</evidence>
<evidence type="ECO:0000256" key="3">
    <source>
        <dbReference type="PROSITE-ProRule" id="PRU10141"/>
    </source>
</evidence>
<evidence type="ECO:0000256" key="1">
    <source>
        <dbReference type="ARBA" id="ARBA00004236"/>
    </source>
</evidence>
<accession>A0ABP0Y2U0</accession>
<evidence type="ECO:0000313" key="7">
    <source>
        <dbReference type="Proteomes" id="UP001642487"/>
    </source>
</evidence>
<reference evidence="6 7" key="1">
    <citation type="submission" date="2024-03" db="EMBL/GenBank/DDBJ databases">
        <authorList>
            <person name="Gkanogiannis A."/>
            <person name="Becerra Lopez-Lavalle L."/>
        </authorList>
    </citation>
    <scope>NUCLEOTIDE SEQUENCE [LARGE SCALE GENOMIC DNA]</scope>
</reference>
<dbReference type="InterPro" id="IPR000719">
    <property type="entry name" value="Prot_kinase_dom"/>
</dbReference>
<dbReference type="Gene3D" id="3.30.200.20">
    <property type="entry name" value="Phosphorylase Kinase, domain 1"/>
    <property type="match status" value="1"/>
</dbReference>
<dbReference type="EMBL" id="OZ021745">
    <property type="protein sequence ID" value="CAK9313250.1"/>
    <property type="molecule type" value="Genomic_DNA"/>
</dbReference>
<evidence type="ECO:0000259" key="5">
    <source>
        <dbReference type="PROSITE" id="PS50011"/>
    </source>
</evidence>
<evidence type="ECO:0000313" key="6">
    <source>
        <dbReference type="EMBL" id="CAK9313250.1"/>
    </source>
</evidence>
<dbReference type="SUPFAM" id="SSF56112">
    <property type="entry name" value="Protein kinase-like (PK-like)"/>
    <property type="match status" value="1"/>
</dbReference>
<dbReference type="PROSITE" id="PS50011">
    <property type="entry name" value="PROTEIN_KINASE_DOM"/>
    <property type="match status" value="1"/>
</dbReference>
<dbReference type="Pfam" id="PF07714">
    <property type="entry name" value="PK_Tyr_Ser-Thr"/>
    <property type="match status" value="1"/>
</dbReference>
<dbReference type="InterPro" id="IPR017441">
    <property type="entry name" value="Protein_kinase_ATP_BS"/>
</dbReference>
<dbReference type="Proteomes" id="UP001642487">
    <property type="component" value="Chromosome 11"/>
</dbReference>
<dbReference type="PROSITE" id="PS00107">
    <property type="entry name" value="PROTEIN_KINASE_ATP"/>
    <property type="match status" value="1"/>
</dbReference>
<comment type="subcellular location">
    <subcellularLocation>
        <location evidence="1">Cell membrane</location>
    </subcellularLocation>
</comment>
<keyword evidence="2" id="KW-0472">Membrane</keyword>
<protein>
    <recommendedName>
        <fullName evidence="5">Protein kinase domain-containing protein</fullName>
    </recommendedName>
</protein>